<evidence type="ECO:0000313" key="2">
    <source>
        <dbReference type="EMBL" id="HIZ18841.1"/>
    </source>
</evidence>
<name>A0A9D2IPW7_9ACTN</name>
<dbReference type="AlphaFoldDB" id="A0A9D2IPW7"/>
<accession>A0A9D2IPW7</accession>
<dbReference type="EMBL" id="DXBZ01000139">
    <property type="protein sequence ID" value="HIZ18841.1"/>
    <property type="molecule type" value="Genomic_DNA"/>
</dbReference>
<reference evidence="2" key="2">
    <citation type="submission" date="2021-04" db="EMBL/GenBank/DDBJ databases">
        <authorList>
            <person name="Gilroy R."/>
        </authorList>
    </citation>
    <scope>NUCLEOTIDE SEQUENCE</scope>
    <source>
        <strain evidence="2">ChiHecolR3B27-1887</strain>
    </source>
</reference>
<comment type="caution">
    <text evidence="2">The sequence shown here is derived from an EMBL/GenBank/DDBJ whole genome shotgun (WGS) entry which is preliminary data.</text>
</comment>
<organism evidence="2 3">
    <name type="scientific">Candidatus Olsenella stercoravium</name>
    <dbReference type="NCBI Taxonomy" id="2838713"/>
    <lineage>
        <taxon>Bacteria</taxon>
        <taxon>Bacillati</taxon>
        <taxon>Actinomycetota</taxon>
        <taxon>Coriobacteriia</taxon>
        <taxon>Coriobacteriales</taxon>
        <taxon>Atopobiaceae</taxon>
        <taxon>Olsenella</taxon>
    </lineage>
</organism>
<dbReference type="Proteomes" id="UP000824029">
    <property type="component" value="Unassembled WGS sequence"/>
</dbReference>
<proteinExistence type="predicted"/>
<gene>
    <name evidence="2" type="ORF">IAA22_07020</name>
</gene>
<evidence type="ECO:0000313" key="3">
    <source>
        <dbReference type="Proteomes" id="UP000824029"/>
    </source>
</evidence>
<protein>
    <submittedName>
        <fullName evidence="2">Uncharacterized protein</fullName>
    </submittedName>
</protein>
<feature type="region of interest" description="Disordered" evidence="1">
    <location>
        <begin position="113"/>
        <end position="140"/>
    </location>
</feature>
<reference evidence="2" key="1">
    <citation type="journal article" date="2021" name="PeerJ">
        <title>Extensive microbial diversity within the chicken gut microbiome revealed by metagenomics and culture.</title>
        <authorList>
            <person name="Gilroy R."/>
            <person name="Ravi A."/>
            <person name="Getino M."/>
            <person name="Pursley I."/>
            <person name="Horton D.L."/>
            <person name="Alikhan N.F."/>
            <person name="Baker D."/>
            <person name="Gharbi K."/>
            <person name="Hall N."/>
            <person name="Watson M."/>
            <person name="Adriaenssens E.M."/>
            <person name="Foster-Nyarko E."/>
            <person name="Jarju S."/>
            <person name="Secka A."/>
            <person name="Antonio M."/>
            <person name="Oren A."/>
            <person name="Chaudhuri R.R."/>
            <person name="La Ragione R."/>
            <person name="Hildebrand F."/>
            <person name="Pallen M.J."/>
        </authorList>
    </citation>
    <scope>NUCLEOTIDE SEQUENCE</scope>
    <source>
        <strain evidence="2">ChiHecolR3B27-1887</strain>
    </source>
</reference>
<feature type="compositionally biased region" description="Low complexity" evidence="1">
    <location>
        <begin position="131"/>
        <end position="140"/>
    </location>
</feature>
<evidence type="ECO:0000256" key="1">
    <source>
        <dbReference type="SAM" id="MobiDB-lite"/>
    </source>
</evidence>
<sequence>MAVFEGTEPEFNRYIGPRVRNVVQLMTKSAKRAAGGACAHCGRTGVELEAAHVHGRERTAIIHELLVPYRVGGMYRVDLGSFERRLRAAHEPIEKTFLFLCPDCHRAYDREGRALSEDGRPSRPAAGPVKLPAAAPGDLGLAPGESNKAYVSRVFSRLYDSGRIPESELRRLSERSRMAEEYRLRTFGFSRPLFVRSDEERFDENSHPRYYADSVCDGIHLCSQWYFTGTNASYNLDKFQAWARRMLSSPGEAAPESC</sequence>